<organism evidence="2">
    <name type="scientific">uncultured Nocardioidaceae bacterium</name>
    <dbReference type="NCBI Taxonomy" id="253824"/>
    <lineage>
        <taxon>Bacteria</taxon>
        <taxon>Bacillati</taxon>
        <taxon>Actinomycetota</taxon>
        <taxon>Actinomycetes</taxon>
        <taxon>Propionibacteriales</taxon>
        <taxon>Nocardioidaceae</taxon>
        <taxon>environmental samples</taxon>
    </lineage>
</organism>
<proteinExistence type="predicted"/>
<accession>A0A6J4LSK7</accession>
<evidence type="ECO:0000256" key="1">
    <source>
        <dbReference type="SAM" id="MobiDB-lite"/>
    </source>
</evidence>
<feature type="region of interest" description="Disordered" evidence="1">
    <location>
        <begin position="1"/>
        <end position="98"/>
    </location>
</feature>
<evidence type="ECO:0000313" key="2">
    <source>
        <dbReference type="EMBL" id="CAA9338755.1"/>
    </source>
</evidence>
<reference evidence="2" key="1">
    <citation type="submission" date="2020-02" db="EMBL/GenBank/DDBJ databases">
        <authorList>
            <person name="Meier V. D."/>
        </authorList>
    </citation>
    <scope>NUCLEOTIDE SEQUENCE</scope>
    <source>
        <strain evidence="2">AVDCRST_MAG34</strain>
    </source>
</reference>
<feature type="compositionally biased region" description="Basic residues" evidence="1">
    <location>
        <begin position="48"/>
        <end position="80"/>
    </location>
</feature>
<dbReference type="AlphaFoldDB" id="A0A6J4LSK7"/>
<feature type="non-terminal residue" evidence="2">
    <location>
        <position position="1"/>
    </location>
</feature>
<sequence>DDPHDRPVRRRGPRPGAAVPRQARRRGLAVDGGGGGRPRRAHDVVVHGRQRRAGAHPGARRPGLRLRGGRGPHRRRRRPAARVAAPRPGRGLRRPDAGARRCLPRWGLEPDRVGPGACIGVRLGRGAAHPGGVAGGGLVAPPRRRRRPGVAGRVGGATGAPPGQVPAPGRRGV</sequence>
<protein>
    <submittedName>
        <fullName evidence="2">Flavin reductase domain protein, FMN-binding</fullName>
    </submittedName>
</protein>
<name>A0A6J4LSK7_9ACTN</name>
<feature type="non-terminal residue" evidence="2">
    <location>
        <position position="173"/>
    </location>
</feature>
<gene>
    <name evidence="2" type="ORF">AVDCRST_MAG34-673</name>
</gene>
<dbReference type="EMBL" id="CADCUI010000015">
    <property type="protein sequence ID" value="CAA9338755.1"/>
    <property type="molecule type" value="Genomic_DNA"/>
</dbReference>
<feature type="region of interest" description="Disordered" evidence="1">
    <location>
        <begin position="124"/>
        <end position="173"/>
    </location>
</feature>